<dbReference type="EMBL" id="JBHSQV010000028">
    <property type="protein sequence ID" value="MFC5985603.1"/>
    <property type="molecule type" value="Genomic_DNA"/>
</dbReference>
<reference evidence="5" key="1">
    <citation type="journal article" date="2019" name="Int. J. Syst. Evol. Microbiol.">
        <title>The Global Catalogue of Microorganisms (GCM) 10K type strain sequencing project: providing services to taxonomists for standard genome sequencing and annotation.</title>
        <authorList>
            <consortium name="The Broad Institute Genomics Platform"/>
            <consortium name="The Broad Institute Genome Sequencing Center for Infectious Disease"/>
            <person name="Wu L."/>
            <person name="Ma J."/>
        </authorList>
    </citation>
    <scope>NUCLEOTIDE SEQUENCE [LARGE SCALE GENOMIC DNA]</scope>
    <source>
        <strain evidence="5">CCM 8749</strain>
    </source>
</reference>
<keyword evidence="1" id="KW-0067">ATP-binding</keyword>
<feature type="domain" description="Protein kinase" evidence="3">
    <location>
        <begin position="29"/>
        <end position="280"/>
    </location>
</feature>
<keyword evidence="1" id="KW-0547">Nucleotide-binding</keyword>
<dbReference type="InterPro" id="IPR011009">
    <property type="entry name" value="Kinase-like_dom_sf"/>
</dbReference>
<evidence type="ECO:0000256" key="1">
    <source>
        <dbReference type="PROSITE-ProRule" id="PRU10141"/>
    </source>
</evidence>
<keyword evidence="4" id="KW-0418">Kinase</keyword>
<dbReference type="InterPro" id="IPR017441">
    <property type="entry name" value="Protein_kinase_ATP_BS"/>
</dbReference>
<dbReference type="Proteomes" id="UP001596250">
    <property type="component" value="Unassembled WGS sequence"/>
</dbReference>
<evidence type="ECO:0000313" key="5">
    <source>
        <dbReference type="Proteomes" id="UP001596250"/>
    </source>
</evidence>
<evidence type="ECO:0000313" key="4">
    <source>
        <dbReference type="EMBL" id="MFC5985603.1"/>
    </source>
</evidence>
<protein>
    <submittedName>
        <fullName evidence="4">Serine/threonine protein kinase</fullName>
    </submittedName>
</protein>
<dbReference type="PROSITE" id="PS50011">
    <property type="entry name" value="PROTEIN_KINASE_DOM"/>
    <property type="match status" value="1"/>
</dbReference>
<organism evidence="4 5">
    <name type="scientific">Marinicrinis lubricantis</name>
    <dbReference type="NCBI Taxonomy" id="2086470"/>
    <lineage>
        <taxon>Bacteria</taxon>
        <taxon>Bacillati</taxon>
        <taxon>Bacillota</taxon>
        <taxon>Bacilli</taxon>
        <taxon>Bacillales</taxon>
        <taxon>Paenibacillaceae</taxon>
    </lineage>
</organism>
<feature type="binding site" evidence="1">
    <location>
        <position position="58"/>
    </location>
    <ligand>
        <name>ATP</name>
        <dbReference type="ChEBI" id="CHEBI:30616"/>
    </ligand>
</feature>
<keyword evidence="5" id="KW-1185">Reference proteome</keyword>
<proteinExistence type="predicted"/>
<dbReference type="PANTHER" id="PTHR24347">
    <property type="entry name" value="SERINE/THREONINE-PROTEIN KINASE"/>
    <property type="match status" value="1"/>
</dbReference>
<dbReference type="CDD" id="cd00180">
    <property type="entry name" value="PKc"/>
    <property type="match status" value="1"/>
</dbReference>
<evidence type="ECO:0000259" key="3">
    <source>
        <dbReference type="PROSITE" id="PS50011"/>
    </source>
</evidence>
<comment type="caution">
    <text evidence="4">The sequence shown here is derived from an EMBL/GenBank/DDBJ whole genome shotgun (WGS) entry which is preliminary data.</text>
</comment>
<accession>A0ABW1IL87</accession>
<name>A0ABW1IL87_9BACL</name>
<feature type="region of interest" description="Disordered" evidence="2">
    <location>
        <begin position="182"/>
        <end position="203"/>
    </location>
</feature>
<dbReference type="SUPFAM" id="SSF56112">
    <property type="entry name" value="Protein kinase-like (PK-like)"/>
    <property type="match status" value="1"/>
</dbReference>
<keyword evidence="4" id="KW-0808">Transferase</keyword>
<sequence>MRLFAALASFAAAWRDYPAEVGAVLGKRYLVQEWLGEGSYGLTYKCIDQRDGTLVAVKQARPSKGNEAGKMLEREASILQSLDHAQIPAFHHFFTERRSDYLVMSYLSGDTLEDLIFEKGRRYAEDDCIHMTLQLLDIVTYIHEKGFVHLDLRIPNVIFQDERLYIIDFGLARRVGETLPHQPVRRGFPHKPSSSRPSKDAEEQSDLQDIGHWMLFILYSNYEPDPNANGEERSWQDELTLSDELRAMIERLLGIQAPYSGSLEFFYELKALAHRKGVTL</sequence>
<gene>
    <name evidence="4" type="ORF">ACFPXP_04015</name>
</gene>
<evidence type="ECO:0000256" key="2">
    <source>
        <dbReference type="SAM" id="MobiDB-lite"/>
    </source>
</evidence>
<dbReference type="InterPro" id="IPR000719">
    <property type="entry name" value="Prot_kinase_dom"/>
</dbReference>
<keyword evidence="4" id="KW-0723">Serine/threonine-protein kinase</keyword>
<dbReference type="PROSITE" id="PS00107">
    <property type="entry name" value="PROTEIN_KINASE_ATP"/>
    <property type="match status" value="1"/>
</dbReference>
<dbReference type="Pfam" id="PF00069">
    <property type="entry name" value="Pkinase"/>
    <property type="match status" value="1"/>
</dbReference>
<dbReference type="RefSeq" id="WP_379892605.1">
    <property type="nucleotide sequence ID" value="NZ_CBCSCT010000018.1"/>
</dbReference>
<dbReference type="Gene3D" id="1.10.510.10">
    <property type="entry name" value="Transferase(Phosphotransferase) domain 1"/>
    <property type="match status" value="1"/>
</dbReference>
<dbReference type="GO" id="GO:0004674">
    <property type="term" value="F:protein serine/threonine kinase activity"/>
    <property type="evidence" value="ECO:0007669"/>
    <property type="project" value="UniProtKB-KW"/>
</dbReference>